<feature type="non-terminal residue" evidence="1">
    <location>
        <position position="82"/>
    </location>
</feature>
<accession>A0ABS8V6F3</accession>
<organism evidence="1 2">
    <name type="scientific">Datura stramonium</name>
    <name type="common">Jimsonweed</name>
    <name type="synonym">Common thornapple</name>
    <dbReference type="NCBI Taxonomy" id="4076"/>
    <lineage>
        <taxon>Eukaryota</taxon>
        <taxon>Viridiplantae</taxon>
        <taxon>Streptophyta</taxon>
        <taxon>Embryophyta</taxon>
        <taxon>Tracheophyta</taxon>
        <taxon>Spermatophyta</taxon>
        <taxon>Magnoliopsida</taxon>
        <taxon>eudicotyledons</taxon>
        <taxon>Gunneridae</taxon>
        <taxon>Pentapetalae</taxon>
        <taxon>asterids</taxon>
        <taxon>lamiids</taxon>
        <taxon>Solanales</taxon>
        <taxon>Solanaceae</taxon>
        <taxon>Solanoideae</taxon>
        <taxon>Datureae</taxon>
        <taxon>Datura</taxon>
    </lineage>
</organism>
<comment type="caution">
    <text evidence="1">The sequence shown here is derived from an EMBL/GenBank/DDBJ whole genome shotgun (WGS) entry which is preliminary data.</text>
</comment>
<sequence length="82" mass="9431">MMSGWANEHQMEFSFLPVNLLEGNWRFESKVKKPDFDECKVDLSSVLDEILYLSSLHHGYNESFSLAGSMFTFGLTFEPGME</sequence>
<dbReference type="EMBL" id="JACEIK010003400">
    <property type="protein sequence ID" value="MCD9641595.1"/>
    <property type="molecule type" value="Genomic_DNA"/>
</dbReference>
<evidence type="ECO:0000313" key="1">
    <source>
        <dbReference type="EMBL" id="MCD9641595.1"/>
    </source>
</evidence>
<proteinExistence type="predicted"/>
<gene>
    <name evidence="1" type="ORF">HAX54_027892</name>
</gene>
<dbReference type="Proteomes" id="UP000823775">
    <property type="component" value="Unassembled WGS sequence"/>
</dbReference>
<keyword evidence="2" id="KW-1185">Reference proteome</keyword>
<reference evidence="1 2" key="1">
    <citation type="journal article" date="2021" name="BMC Genomics">
        <title>Datura genome reveals duplications of psychoactive alkaloid biosynthetic genes and high mutation rate following tissue culture.</title>
        <authorList>
            <person name="Rajewski A."/>
            <person name="Carter-House D."/>
            <person name="Stajich J."/>
            <person name="Litt A."/>
        </authorList>
    </citation>
    <scope>NUCLEOTIDE SEQUENCE [LARGE SCALE GENOMIC DNA]</scope>
    <source>
        <strain evidence="1">AR-01</strain>
    </source>
</reference>
<protein>
    <submittedName>
        <fullName evidence="1">Uncharacterized protein</fullName>
    </submittedName>
</protein>
<name>A0ABS8V6F3_DATST</name>
<evidence type="ECO:0000313" key="2">
    <source>
        <dbReference type="Proteomes" id="UP000823775"/>
    </source>
</evidence>